<feature type="compositionally biased region" description="Basic and acidic residues" evidence="1">
    <location>
        <begin position="157"/>
        <end position="173"/>
    </location>
</feature>
<dbReference type="GeneID" id="70129809"/>
<feature type="compositionally biased region" description="Polar residues" evidence="1">
    <location>
        <begin position="301"/>
        <end position="333"/>
    </location>
</feature>
<evidence type="ECO:0000313" key="3">
    <source>
        <dbReference type="Proteomes" id="UP000758603"/>
    </source>
</evidence>
<dbReference type="OrthoDB" id="5330253at2759"/>
<feature type="compositionally biased region" description="Low complexity" evidence="1">
    <location>
        <begin position="186"/>
        <end position="219"/>
    </location>
</feature>
<organism evidence="2 3">
    <name type="scientific">Truncatella angustata</name>
    <dbReference type="NCBI Taxonomy" id="152316"/>
    <lineage>
        <taxon>Eukaryota</taxon>
        <taxon>Fungi</taxon>
        <taxon>Dikarya</taxon>
        <taxon>Ascomycota</taxon>
        <taxon>Pezizomycotina</taxon>
        <taxon>Sordariomycetes</taxon>
        <taxon>Xylariomycetidae</taxon>
        <taxon>Amphisphaeriales</taxon>
        <taxon>Sporocadaceae</taxon>
        <taxon>Truncatella</taxon>
    </lineage>
</organism>
<dbReference type="PANTHER" id="PTHR28186">
    <property type="entry name" value="MEIOTICALLY UP-REGULATED GENE 9 PROTEIN"/>
    <property type="match status" value="1"/>
</dbReference>
<dbReference type="Pfam" id="PF10295">
    <property type="entry name" value="DUF2406"/>
    <property type="match status" value="1"/>
</dbReference>
<dbReference type="PANTHER" id="PTHR28186:SF1">
    <property type="entry name" value="MEIOTICALLY UP-REGULATED GENE 9 PROTEIN"/>
    <property type="match status" value="1"/>
</dbReference>
<protein>
    <submittedName>
        <fullName evidence="2">Uncharacterized protein</fullName>
    </submittedName>
</protein>
<accession>A0A9P8RL82</accession>
<feature type="compositionally biased region" description="Basic and acidic residues" evidence="1">
    <location>
        <begin position="100"/>
        <end position="109"/>
    </location>
</feature>
<evidence type="ECO:0000313" key="2">
    <source>
        <dbReference type="EMBL" id="KAH6646348.1"/>
    </source>
</evidence>
<sequence>MASHEYTRHPLPAPPSQEQQYTHISYDQSPLPQRPQAAQQYQPRQQQSSYSQQEQSQQPQKPERQRPRSRGFSFRSDKSHKTEKSEGKGHAYKISSGALHETHAEKEQNRLATKADPTLAMNELEPSAVARAAINFDEKPPLSALQHKDATGVVITEPDRSNPTRSKWERPLDTIRSFEAAYDGGSSSRQSVYRSDSDSVANWNRRSSYYGSKPGGSSRNPAAHTKRMNPDSNGPRFPHESYYGARSNTNLARESAMLDPRGPAMGGPRGDEYFEGFDGAANGRNGGNGPRNRNARVQADPSMSTHPAVNRGVFQSPNNHKSYETVASGSGSASYGEPSGYQTDPTSSENSSINRRASPPKRYQEPRNDYGISFGQTPSYQPPSLGPDASHPRTMPDNSHAPAPPPKGSGTLLKKGSAAAPQRPDMGEKRKSRLSRLFGKSS</sequence>
<feature type="compositionally biased region" description="Polar residues" evidence="1">
    <location>
        <begin position="16"/>
        <end position="27"/>
    </location>
</feature>
<feature type="region of interest" description="Disordered" evidence="1">
    <location>
        <begin position="139"/>
        <end position="442"/>
    </location>
</feature>
<dbReference type="EMBL" id="JAGPXC010000010">
    <property type="protein sequence ID" value="KAH6646348.1"/>
    <property type="molecule type" value="Genomic_DNA"/>
</dbReference>
<feature type="compositionally biased region" description="Basic and acidic residues" evidence="1">
    <location>
        <begin position="75"/>
        <end position="89"/>
    </location>
</feature>
<proteinExistence type="predicted"/>
<feature type="compositionally biased region" description="Basic and acidic residues" evidence="1">
    <location>
        <begin position="139"/>
        <end position="150"/>
    </location>
</feature>
<feature type="region of interest" description="Disordered" evidence="1">
    <location>
        <begin position="1"/>
        <end position="123"/>
    </location>
</feature>
<dbReference type="Proteomes" id="UP000758603">
    <property type="component" value="Unassembled WGS sequence"/>
</dbReference>
<comment type="caution">
    <text evidence="2">The sequence shown here is derived from an EMBL/GenBank/DDBJ whole genome shotgun (WGS) entry which is preliminary data.</text>
</comment>
<evidence type="ECO:0000256" key="1">
    <source>
        <dbReference type="SAM" id="MobiDB-lite"/>
    </source>
</evidence>
<keyword evidence="3" id="KW-1185">Reference proteome</keyword>
<dbReference type="InterPro" id="IPR018809">
    <property type="entry name" value="DUF2406"/>
</dbReference>
<reference evidence="2" key="1">
    <citation type="journal article" date="2021" name="Nat. Commun.">
        <title>Genetic determinants of endophytism in the Arabidopsis root mycobiome.</title>
        <authorList>
            <person name="Mesny F."/>
            <person name="Miyauchi S."/>
            <person name="Thiergart T."/>
            <person name="Pickel B."/>
            <person name="Atanasova L."/>
            <person name="Karlsson M."/>
            <person name="Huettel B."/>
            <person name="Barry K.W."/>
            <person name="Haridas S."/>
            <person name="Chen C."/>
            <person name="Bauer D."/>
            <person name="Andreopoulos W."/>
            <person name="Pangilinan J."/>
            <person name="LaButti K."/>
            <person name="Riley R."/>
            <person name="Lipzen A."/>
            <person name="Clum A."/>
            <person name="Drula E."/>
            <person name="Henrissat B."/>
            <person name="Kohler A."/>
            <person name="Grigoriev I.V."/>
            <person name="Martin F.M."/>
            <person name="Hacquard S."/>
        </authorList>
    </citation>
    <scope>NUCLEOTIDE SEQUENCE</scope>
    <source>
        <strain evidence="2">MPI-SDFR-AT-0073</strain>
    </source>
</reference>
<dbReference type="AlphaFoldDB" id="A0A9P8RL82"/>
<gene>
    <name evidence="2" type="ORF">BKA67DRAFT_541316</name>
</gene>
<feature type="compositionally biased region" description="Polar residues" evidence="1">
    <location>
        <begin position="340"/>
        <end position="355"/>
    </location>
</feature>
<name>A0A9P8RL82_9PEZI</name>
<feature type="compositionally biased region" description="Low complexity" evidence="1">
    <location>
        <begin position="28"/>
        <end position="60"/>
    </location>
</feature>
<dbReference type="RefSeq" id="XP_045952862.1">
    <property type="nucleotide sequence ID" value="XM_046100917.1"/>
</dbReference>